<dbReference type="AlphaFoldDB" id="A0A4Z1HJK2"/>
<proteinExistence type="predicted"/>
<dbReference type="Proteomes" id="UP000297527">
    <property type="component" value="Unassembled WGS sequence"/>
</dbReference>
<organism evidence="2 3">
    <name type="scientific">Botryotinia convoluta</name>
    <dbReference type="NCBI Taxonomy" id="54673"/>
    <lineage>
        <taxon>Eukaryota</taxon>
        <taxon>Fungi</taxon>
        <taxon>Dikarya</taxon>
        <taxon>Ascomycota</taxon>
        <taxon>Pezizomycotina</taxon>
        <taxon>Leotiomycetes</taxon>
        <taxon>Helotiales</taxon>
        <taxon>Sclerotiniaceae</taxon>
        <taxon>Botryotinia</taxon>
    </lineage>
</organism>
<dbReference type="OrthoDB" id="10603793at2759"/>
<keyword evidence="3" id="KW-1185">Reference proteome</keyword>
<name>A0A4Z1HJK2_9HELO</name>
<feature type="compositionally biased region" description="Acidic residues" evidence="1">
    <location>
        <begin position="40"/>
        <end position="50"/>
    </location>
</feature>
<protein>
    <submittedName>
        <fullName evidence="2">Uncharacterized protein</fullName>
    </submittedName>
</protein>
<evidence type="ECO:0000313" key="3">
    <source>
        <dbReference type="Proteomes" id="UP000297527"/>
    </source>
</evidence>
<comment type="caution">
    <text evidence="2">The sequence shown here is derived from an EMBL/GenBank/DDBJ whole genome shotgun (WGS) entry which is preliminary data.</text>
</comment>
<evidence type="ECO:0000313" key="2">
    <source>
        <dbReference type="EMBL" id="TGO45177.1"/>
    </source>
</evidence>
<dbReference type="EMBL" id="PQXN01000413">
    <property type="protein sequence ID" value="TGO45177.1"/>
    <property type="molecule type" value="Genomic_DNA"/>
</dbReference>
<feature type="region of interest" description="Disordered" evidence="1">
    <location>
        <begin position="25"/>
        <end position="64"/>
    </location>
</feature>
<evidence type="ECO:0000256" key="1">
    <source>
        <dbReference type="SAM" id="MobiDB-lite"/>
    </source>
</evidence>
<sequence length="64" mass="6708">MTRDIDDESKGNCTVITVEDRFDPSISSSSALFGGGGDLESVDYDDDELPDFGSDTGAAKPTST</sequence>
<reference evidence="2 3" key="1">
    <citation type="submission" date="2017-12" db="EMBL/GenBank/DDBJ databases">
        <title>Comparative genomics of Botrytis spp.</title>
        <authorList>
            <person name="Valero-Jimenez C.A."/>
            <person name="Tapia P."/>
            <person name="Veloso J."/>
            <person name="Silva-Moreno E."/>
            <person name="Staats M."/>
            <person name="Valdes J.H."/>
            <person name="Van Kan J.A.L."/>
        </authorList>
    </citation>
    <scope>NUCLEOTIDE SEQUENCE [LARGE SCALE GENOMIC DNA]</scope>
    <source>
        <strain evidence="2 3">MUCL11595</strain>
    </source>
</reference>
<accession>A0A4Z1HJK2</accession>
<gene>
    <name evidence="2" type="ORF">BCON_0415g00040</name>
</gene>